<organism evidence="2 3">
    <name type="scientific">Pseudomonas fluorescens</name>
    <dbReference type="NCBI Taxonomy" id="294"/>
    <lineage>
        <taxon>Bacteria</taxon>
        <taxon>Pseudomonadati</taxon>
        <taxon>Pseudomonadota</taxon>
        <taxon>Gammaproteobacteria</taxon>
        <taxon>Pseudomonadales</taxon>
        <taxon>Pseudomonadaceae</taxon>
        <taxon>Pseudomonas</taxon>
    </lineage>
</organism>
<dbReference type="EMBL" id="LJXB01000055">
    <property type="protein sequence ID" value="KPU61420.1"/>
    <property type="molecule type" value="Genomic_DNA"/>
</dbReference>
<comment type="caution">
    <text evidence="2">The sequence shown here is derived from an EMBL/GenBank/DDBJ whole genome shotgun (WGS) entry which is preliminary data.</text>
</comment>
<sequence length="29" mass="3281">MKGSRVERPHPENSSIIPKSIDSSHYTIN</sequence>
<accession>A0A0P8XLV7</accession>
<evidence type="ECO:0000313" key="2">
    <source>
        <dbReference type="EMBL" id="KPU61420.1"/>
    </source>
</evidence>
<name>A0A0P8XLV7_PSEFL</name>
<dbReference type="Proteomes" id="UP000050349">
    <property type="component" value="Unassembled WGS sequence"/>
</dbReference>
<gene>
    <name evidence="2" type="ORF">AN403_5445</name>
</gene>
<feature type="region of interest" description="Disordered" evidence="1">
    <location>
        <begin position="1"/>
        <end position="29"/>
    </location>
</feature>
<dbReference type="PATRIC" id="fig|294.162.peg.820"/>
<feature type="compositionally biased region" description="Basic and acidic residues" evidence="1">
    <location>
        <begin position="1"/>
        <end position="11"/>
    </location>
</feature>
<protein>
    <submittedName>
        <fullName evidence="2">Uncharacterized protein</fullName>
    </submittedName>
</protein>
<reference evidence="2 3" key="1">
    <citation type="submission" date="2015-09" db="EMBL/GenBank/DDBJ databases">
        <authorList>
            <person name="Jackson K.R."/>
            <person name="Lunt B.L."/>
            <person name="Fisher J.N.B."/>
            <person name="Gardner A.V."/>
            <person name="Bailey M.E."/>
            <person name="Deus L.M."/>
            <person name="Earl A.S."/>
            <person name="Gibby P.D."/>
            <person name="Hartmann K.A."/>
            <person name="Liu J.E."/>
            <person name="Manci A.M."/>
            <person name="Nielsen D.A."/>
            <person name="Solomon M.B."/>
            <person name="Breakwell D.P."/>
            <person name="Burnett S.H."/>
            <person name="Grose J.H."/>
        </authorList>
    </citation>
    <scope>NUCLEOTIDE SEQUENCE [LARGE SCALE GENOMIC DNA]</scope>
    <source>
        <strain evidence="2 3">S613</strain>
    </source>
</reference>
<feature type="compositionally biased region" description="Polar residues" evidence="1">
    <location>
        <begin position="12"/>
        <end position="29"/>
    </location>
</feature>
<evidence type="ECO:0000256" key="1">
    <source>
        <dbReference type="SAM" id="MobiDB-lite"/>
    </source>
</evidence>
<proteinExistence type="predicted"/>
<evidence type="ECO:0000313" key="3">
    <source>
        <dbReference type="Proteomes" id="UP000050349"/>
    </source>
</evidence>
<dbReference type="AlphaFoldDB" id="A0A0P8XLV7"/>